<dbReference type="InterPro" id="IPR042451">
    <property type="entry name" value="ZPR1_A/B_dom"/>
</dbReference>
<dbReference type="FunFam" id="2.60.120.1040:FF:000003">
    <property type="entry name" value="Zinc finger protein zpr1"/>
    <property type="match status" value="1"/>
</dbReference>
<comment type="similarity">
    <text evidence="2">Belongs to the ZPR1 family.</text>
</comment>
<name>A0AAN8A6C4_9SACH</name>
<protein>
    <recommendedName>
        <fullName evidence="10">Zinc finger ZPR1-type domain-containing protein</fullName>
    </recommendedName>
</protein>
<evidence type="ECO:0000256" key="6">
    <source>
        <dbReference type="ARBA" id="ARBA00022833"/>
    </source>
</evidence>
<keyword evidence="4" id="KW-0677">Repeat</keyword>
<dbReference type="AlphaFoldDB" id="A0AAN8A6C4"/>
<dbReference type="InterPro" id="IPR040141">
    <property type="entry name" value="ZPR1"/>
</dbReference>
<proteinExistence type="inferred from homology"/>
<organism evidence="11 12">
    <name type="scientific">Arxiozyma heterogenica</name>
    <dbReference type="NCBI Taxonomy" id="278026"/>
    <lineage>
        <taxon>Eukaryota</taxon>
        <taxon>Fungi</taxon>
        <taxon>Dikarya</taxon>
        <taxon>Ascomycota</taxon>
        <taxon>Saccharomycotina</taxon>
        <taxon>Saccharomycetes</taxon>
        <taxon>Saccharomycetales</taxon>
        <taxon>Saccharomycetaceae</taxon>
        <taxon>Arxiozyma</taxon>
    </lineage>
</organism>
<dbReference type="EMBL" id="JAWIZZ010000053">
    <property type="protein sequence ID" value="KAK5778442.1"/>
    <property type="molecule type" value="Genomic_DNA"/>
</dbReference>
<gene>
    <name evidence="11" type="ORF">RI543_004107</name>
</gene>
<evidence type="ECO:0000256" key="7">
    <source>
        <dbReference type="ARBA" id="ARBA00023242"/>
    </source>
</evidence>
<dbReference type="Pfam" id="PF07247">
    <property type="entry name" value="AATase"/>
    <property type="match status" value="1"/>
</dbReference>
<dbReference type="Gene3D" id="2.60.120.1040">
    <property type="entry name" value="ZPR1, A/B domain"/>
    <property type="match status" value="2"/>
</dbReference>
<evidence type="ECO:0000313" key="12">
    <source>
        <dbReference type="Proteomes" id="UP001306508"/>
    </source>
</evidence>
<feature type="region of interest" description="Disordered" evidence="9">
    <location>
        <begin position="1"/>
        <end position="46"/>
    </location>
</feature>
<evidence type="ECO:0000256" key="1">
    <source>
        <dbReference type="ARBA" id="ARBA00004123"/>
    </source>
</evidence>
<keyword evidence="6" id="KW-0862">Zinc</keyword>
<evidence type="ECO:0000259" key="10">
    <source>
        <dbReference type="SMART" id="SM00709"/>
    </source>
</evidence>
<accession>A0AAN8A6C4</accession>
<dbReference type="Pfam" id="PF22794">
    <property type="entry name" value="jr-ZPR1"/>
    <property type="match status" value="2"/>
</dbReference>
<dbReference type="FunFam" id="2.60.120.1040:FF:000001">
    <property type="entry name" value="Zinc finger protein ZPR1"/>
    <property type="match status" value="1"/>
</dbReference>
<dbReference type="Proteomes" id="UP001306508">
    <property type="component" value="Unassembled WGS sequence"/>
</dbReference>
<evidence type="ECO:0000256" key="3">
    <source>
        <dbReference type="ARBA" id="ARBA00022723"/>
    </source>
</evidence>
<keyword evidence="7" id="KW-0539">Nucleus</keyword>
<evidence type="ECO:0000256" key="8">
    <source>
        <dbReference type="ARBA" id="ARBA00054139"/>
    </source>
</evidence>
<feature type="compositionally biased region" description="Low complexity" evidence="9">
    <location>
        <begin position="26"/>
        <end position="46"/>
    </location>
</feature>
<dbReference type="InterPro" id="IPR056180">
    <property type="entry name" value="ZPR1_jr_dom"/>
</dbReference>
<comment type="subcellular location">
    <subcellularLocation>
        <location evidence="1">Nucleus</location>
    </subcellularLocation>
</comment>
<dbReference type="InterPro" id="IPR042452">
    <property type="entry name" value="ZPR1_Znf1/2"/>
</dbReference>
<dbReference type="Pfam" id="PF03367">
    <property type="entry name" value="Zn_ribbon_ZPR1"/>
    <property type="match status" value="2"/>
</dbReference>
<dbReference type="Gene3D" id="2.20.25.420">
    <property type="entry name" value="ZPR1, zinc finger domain"/>
    <property type="match status" value="2"/>
</dbReference>
<dbReference type="GO" id="GO:0008270">
    <property type="term" value="F:zinc ion binding"/>
    <property type="evidence" value="ECO:0007669"/>
    <property type="project" value="UniProtKB-KW"/>
</dbReference>
<evidence type="ECO:0000256" key="9">
    <source>
        <dbReference type="SAM" id="MobiDB-lite"/>
    </source>
</evidence>
<comment type="caution">
    <text evidence="11">The sequence shown here is derived from an EMBL/GenBank/DDBJ whole genome shotgun (WGS) entry which is preliminary data.</text>
</comment>
<dbReference type="GO" id="GO:0005634">
    <property type="term" value="C:nucleus"/>
    <property type="evidence" value="ECO:0007669"/>
    <property type="project" value="UniProtKB-SubCell"/>
</dbReference>
<sequence length="938" mass="106967">MSQKQEEFFKPVGEAAEELSNEKLDNNNNNATTTTTTKDTNNVDTNNDIGLKKTGAEDAMGHPVQEIESLCMNCHENGTTRLLLTSIPYFREVVIMSFECPHCGFKNSEIQPASTIQELGSKYQLKVEQKEDFNRQVIKSETATCKFVELDIEIPPKRGVLTTVEGLLTEMIDDLSADQEERLKVDKNLHDQIEAVINKVKSYIQCEPNTLPLTFILDDPAGNSWIEYKPGEPQHKWSHREYARSDEQNVLVGILTRDQLEQRRQEKLKALSNRGRNTSEAAKVETTVHGFLSDSTDIENFNNEVQTFTASCPSCGSSCDTHMKPVDIPHFKEVIIMSTVCDHCGYKSNEVKTGGAIPEKGRRITLYCDDPSDLSRDILKSETCLLKVPELHLDIQEGTLGGRFTTLEGLLKQVYDELESRVFTQTSDSMDEATKANWLKFFDDLKEALAGKRKFTVIMEDPLAGSYIQNVYAPDEDPNMKIEDYERTPEQNEDLGLTQMKLPTQSQIGYALQKTIQNFSQLYSNVQAKEDKDCNDKSLYMTSFKFEPIRFEDVVEYKDWNELNTNNINSIFKEYNFPYFKECPLWKLLIVPKITTLILAVDHVLSDGIGTIKFWQYFIENLGPQMDNINNPVLYHPDSLTEPIKEYVHPYDLWPISKLWNLKRLIIPYLIKYFPNLATGSNSQLLQFNQYQFPDNLLNMKLSKPFNYQIKNSNIHHILNIPYSKLKSILDDCKKNQVSLTSYIAAVFAIVLNSNINNENANTNNGSIFKIDIPMNTRSVCQNMLNIDPSVLEIGNFVAGLEIKINRAELTNVWCVAQFIQSNILTFTKTNIDDTIQQVKLLDVIQIKDFLLQKLHNQGPGGTFEITNLGLQDFAHHNNGFIVEDLIFDEPQGISDIFTGSIATTKKGGMNICISIPETIDYQLSNFYEEVNNYFDMF</sequence>
<evidence type="ECO:0000256" key="5">
    <source>
        <dbReference type="ARBA" id="ARBA00022771"/>
    </source>
</evidence>
<keyword evidence="3" id="KW-0479">Metal-binding</keyword>
<dbReference type="NCBIfam" id="TIGR00310">
    <property type="entry name" value="ZPR1_znf"/>
    <property type="match status" value="2"/>
</dbReference>
<evidence type="ECO:0000313" key="11">
    <source>
        <dbReference type="EMBL" id="KAK5778442.1"/>
    </source>
</evidence>
<feature type="domain" description="Zinc finger ZPR1-type" evidence="10">
    <location>
        <begin position="310"/>
        <end position="470"/>
    </location>
</feature>
<dbReference type="PANTHER" id="PTHR10876">
    <property type="entry name" value="ZINC FINGER PROTEIN ZPR1"/>
    <property type="match status" value="1"/>
</dbReference>
<reference evidence="12" key="1">
    <citation type="submission" date="2023-07" db="EMBL/GenBank/DDBJ databases">
        <title>A draft genome of Kazachstania heterogenica Y-27499.</title>
        <authorList>
            <person name="Donic C."/>
            <person name="Kralova J.S."/>
            <person name="Fidel L."/>
            <person name="Ben-Dor S."/>
            <person name="Jung S."/>
        </authorList>
    </citation>
    <scope>NUCLEOTIDE SEQUENCE [LARGE SCALE GENOMIC DNA]</scope>
    <source>
        <strain evidence="12">Y27499</strain>
    </source>
</reference>
<keyword evidence="12" id="KW-1185">Reference proteome</keyword>
<dbReference type="FunFam" id="2.20.25.420:FF:000002">
    <property type="entry name" value="Zinc finger protein ZPR1"/>
    <property type="match status" value="1"/>
</dbReference>
<keyword evidence="5" id="KW-0863">Zinc-finger</keyword>
<dbReference type="FunFam" id="2.20.25.420:FF:000001">
    <property type="entry name" value="Zinc finger protein ZPR1"/>
    <property type="match status" value="1"/>
</dbReference>
<feature type="domain" description="Zinc finger ZPR1-type" evidence="10">
    <location>
        <begin position="69"/>
        <end position="228"/>
    </location>
</feature>
<comment type="function">
    <text evidence="8">Acts as a protein folding chaperone for elongation factor 1-alpha.</text>
</comment>
<dbReference type="InterPro" id="IPR010828">
    <property type="entry name" value="Atf2/Sli1-like"/>
</dbReference>
<dbReference type="SMART" id="SM00709">
    <property type="entry name" value="Zpr1"/>
    <property type="match status" value="2"/>
</dbReference>
<dbReference type="InterPro" id="IPR004457">
    <property type="entry name" value="Znf_ZPR1"/>
</dbReference>
<evidence type="ECO:0000256" key="2">
    <source>
        <dbReference type="ARBA" id="ARBA00008354"/>
    </source>
</evidence>
<dbReference type="PANTHER" id="PTHR10876:SF0">
    <property type="entry name" value="ZINC FINGER PROTEIN ZPR1"/>
    <property type="match status" value="1"/>
</dbReference>
<evidence type="ECO:0000256" key="4">
    <source>
        <dbReference type="ARBA" id="ARBA00022737"/>
    </source>
</evidence>